<organism evidence="1 2">
    <name type="scientific">Xenorhabdus bovienii str. kraussei Quebec</name>
    <dbReference type="NCBI Taxonomy" id="1398203"/>
    <lineage>
        <taxon>Bacteria</taxon>
        <taxon>Pseudomonadati</taxon>
        <taxon>Pseudomonadota</taxon>
        <taxon>Gammaproteobacteria</taxon>
        <taxon>Enterobacterales</taxon>
        <taxon>Morganellaceae</taxon>
        <taxon>Xenorhabdus</taxon>
    </lineage>
</organism>
<reference evidence="1" key="1">
    <citation type="submission" date="2013-07" db="EMBL/GenBank/DDBJ databases">
        <title>Sub-species coevolution in mutualistic symbiosis.</title>
        <authorList>
            <person name="Murfin K."/>
            <person name="Klassen J."/>
            <person name="Lee M."/>
            <person name="Forst S."/>
            <person name="Stock P."/>
            <person name="Goodrich-Blair H."/>
        </authorList>
    </citation>
    <scope>NUCLEOTIDE SEQUENCE [LARGE SCALE GENOMIC DNA]</scope>
    <source>
        <strain evidence="1">Kraussei Quebec</strain>
    </source>
</reference>
<dbReference type="AlphaFoldDB" id="A0A077PFC2"/>
<keyword evidence="2" id="KW-1185">Reference proteome</keyword>
<sequence>MYIFRGKIDWFQYANNEAFTLIFPNDIAFNEPAIAIWQWSWLDDGSVKVPTNREGIIDGLVRVDSKLHINITCDYYKFDAVLSDDKQSILLTMKTGDGTSSSQTTLSLSYSLEEYGSECDIYSGKLSWSGYAENQTITVVAPKKLSAGAPIFTYWQWDNKNNIDIIGTVDVFSENTDSAGAKIEFFNDQYYKFRGTVNNQSTSESPYVIDQGLMCLNMRNSEGYTSLDINLELVWSNASISRKKRWLGGTTKTTVINDTDDIYYCTLADKQSDVIAIRDAALTLIGGATAFVGICTLPVSGPVASVVAGVIGGAATIIGAAASAPNSIEVISSFWDGRPPHSRVLMSEDWIYREGNTKTIGPAPANQLTITKLSIEHKTKEKNIIVNKLVIKKGFSEPLYDGQYLLANLLEQGKITWDNNPILQLQLGEGSKQIIESCALVTFNGFLPIGGSKFEADKDIFLNMEQKPVGFMFSYEKNNNPNNPNKLDGLTHEWSDKLQFIYGENPKNRYFTVIHGPGNPIFSGNNALVTLPTDRPENQSPIFFWKLSGYGIAGAGTHDSRPLGSVGTQSDVLRKISQDMANPEDNFSLLYAKIDNSLVAYNKNKLTLVPSSGSTEIMYIKVEQVTPFQRLKTIP</sequence>
<protein>
    <submittedName>
        <fullName evidence="1">Uncharacterized protein</fullName>
    </submittedName>
</protein>
<dbReference type="RefSeq" id="WP_038247690.1">
    <property type="nucleotide sequence ID" value="NZ_CAWLZI010000194.1"/>
</dbReference>
<gene>
    <name evidence="1" type="ORF">XBKQ1_2070001</name>
</gene>
<comment type="caution">
    <text evidence="1">The sequence shown here is derived from an EMBL/GenBank/DDBJ whole genome shotgun (WGS) entry which is preliminary data.</text>
</comment>
<name>A0A077PFC2_XENBV</name>
<evidence type="ECO:0000313" key="2">
    <source>
        <dbReference type="Proteomes" id="UP000028500"/>
    </source>
</evidence>
<dbReference type="Proteomes" id="UP000028500">
    <property type="component" value="Unassembled WGS sequence"/>
</dbReference>
<accession>A0A077PFC2</accession>
<dbReference type="HOGENOM" id="CLU_536297_0_0_6"/>
<evidence type="ECO:0000313" key="1">
    <source>
        <dbReference type="EMBL" id="CDH19322.1"/>
    </source>
</evidence>
<dbReference type="EMBL" id="CBSY010000121">
    <property type="protein sequence ID" value="CDH19322.1"/>
    <property type="molecule type" value="Genomic_DNA"/>
</dbReference>
<proteinExistence type="predicted"/>